<reference evidence="1" key="1">
    <citation type="journal article" date="2021" name="PeerJ">
        <title>Extensive microbial diversity within the chicken gut microbiome revealed by metagenomics and culture.</title>
        <authorList>
            <person name="Gilroy R."/>
            <person name="Ravi A."/>
            <person name="Getino M."/>
            <person name="Pursley I."/>
            <person name="Horton D.L."/>
            <person name="Alikhan N.F."/>
            <person name="Baker D."/>
            <person name="Gharbi K."/>
            <person name="Hall N."/>
            <person name="Watson M."/>
            <person name="Adriaenssens E.M."/>
            <person name="Foster-Nyarko E."/>
            <person name="Jarju S."/>
            <person name="Secka A."/>
            <person name="Antonio M."/>
            <person name="Oren A."/>
            <person name="Chaudhuri R.R."/>
            <person name="La Ragione R."/>
            <person name="Hildebrand F."/>
            <person name="Pallen M.J."/>
        </authorList>
    </citation>
    <scope>NUCLEOTIDE SEQUENCE</scope>
    <source>
        <strain evidence="1">1282</strain>
    </source>
</reference>
<gene>
    <name evidence="1" type="ORF">H9838_06605</name>
</gene>
<accession>A0A9D2C044</accession>
<protein>
    <submittedName>
        <fullName evidence="1">Uncharacterized protein</fullName>
    </submittedName>
</protein>
<dbReference type="Pfam" id="PF19524">
    <property type="entry name" value="DUF6054"/>
    <property type="match status" value="1"/>
</dbReference>
<dbReference type="Proteomes" id="UP000823915">
    <property type="component" value="Unassembled WGS sequence"/>
</dbReference>
<comment type="caution">
    <text evidence="1">The sequence shown here is derived from an EMBL/GenBank/DDBJ whole genome shotgun (WGS) entry which is preliminary data.</text>
</comment>
<evidence type="ECO:0000313" key="2">
    <source>
        <dbReference type="Proteomes" id="UP000823915"/>
    </source>
</evidence>
<evidence type="ECO:0000313" key="1">
    <source>
        <dbReference type="EMBL" id="HIY26828.1"/>
    </source>
</evidence>
<dbReference type="AlphaFoldDB" id="A0A9D2C044"/>
<dbReference type="InterPro" id="IPR046117">
    <property type="entry name" value="DUF6054"/>
</dbReference>
<reference evidence="1" key="2">
    <citation type="submission" date="2021-04" db="EMBL/GenBank/DDBJ databases">
        <authorList>
            <person name="Gilroy R."/>
        </authorList>
    </citation>
    <scope>NUCLEOTIDE SEQUENCE</scope>
    <source>
        <strain evidence="1">1282</strain>
    </source>
</reference>
<name>A0A9D2C044_9FIRM</name>
<proteinExistence type="predicted"/>
<sequence length="111" mass="12203">MAKYQREILRGDFDDILNALHQAVLGGSFSASYEDGSDWEDGPFRCAVRVYERYSWTGGNRVSLTLTLAGRPGKYFLSAITAGGSTGTFFKFNTLGEEAFLDTISQALESL</sequence>
<dbReference type="EMBL" id="DXDU01000107">
    <property type="protein sequence ID" value="HIY26828.1"/>
    <property type="molecule type" value="Genomic_DNA"/>
</dbReference>
<organism evidence="1 2">
    <name type="scientific">Candidatus Acutalibacter pullistercoris</name>
    <dbReference type="NCBI Taxonomy" id="2838418"/>
    <lineage>
        <taxon>Bacteria</taxon>
        <taxon>Bacillati</taxon>
        <taxon>Bacillota</taxon>
        <taxon>Clostridia</taxon>
        <taxon>Eubacteriales</taxon>
        <taxon>Acutalibacteraceae</taxon>
        <taxon>Acutalibacter</taxon>
    </lineage>
</organism>